<dbReference type="VEuPathDB" id="TriTrypDB:TM35_000016470"/>
<comment type="caution">
    <text evidence="13">The sequence shown here is derived from an EMBL/GenBank/DDBJ whole genome shotgun (WGS) entry which is preliminary data.</text>
</comment>
<dbReference type="GO" id="GO:0044209">
    <property type="term" value="P:AMP salvage"/>
    <property type="evidence" value="ECO:0007669"/>
    <property type="project" value="UniProtKB-UniRule"/>
</dbReference>
<dbReference type="GeneID" id="39981108"/>
<keyword evidence="5 11" id="KW-0808">Transferase</keyword>
<keyword evidence="9 11" id="KW-0067">ATP-binding</keyword>
<keyword evidence="6 11" id="KW-0660">Purine salvage</keyword>
<evidence type="ECO:0000313" key="13">
    <source>
        <dbReference type="EMBL" id="ORC93770.1"/>
    </source>
</evidence>
<dbReference type="EMBL" id="NBCO01000001">
    <property type="protein sequence ID" value="ORC93770.1"/>
    <property type="molecule type" value="Genomic_DNA"/>
</dbReference>
<dbReference type="Proteomes" id="UP000192257">
    <property type="component" value="Unassembled WGS sequence"/>
</dbReference>
<dbReference type="OrthoDB" id="432447at2759"/>
<dbReference type="InterPro" id="IPR001805">
    <property type="entry name" value="Adenokinase"/>
</dbReference>
<dbReference type="GO" id="GO:0006144">
    <property type="term" value="P:purine nucleobase metabolic process"/>
    <property type="evidence" value="ECO:0007669"/>
    <property type="project" value="TreeGrafter"/>
</dbReference>
<evidence type="ECO:0000256" key="7">
    <source>
        <dbReference type="ARBA" id="ARBA00022741"/>
    </source>
</evidence>
<evidence type="ECO:0000256" key="9">
    <source>
        <dbReference type="ARBA" id="ARBA00022840"/>
    </source>
</evidence>
<dbReference type="GO" id="GO:0004001">
    <property type="term" value="F:adenosine kinase activity"/>
    <property type="evidence" value="ECO:0007669"/>
    <property type="project" value="UniProtKB-UniRule"/>
</dbReference>
<accession>A0A1X0PBE6</accession>
<evidence type="ECO:0000256" key="4">
    <source>
        <dbReference type="ARBA" id="ARBA00012119"/>
    </source>
</evidence>
<reference evidence="13 14" key="1">
    <citation type="submission" date="2017-03" db="EMBL/GenBank/DDBJ databases">
        <title>An alternative strategy for trypanosome survival in the mammalian bloodstream revealed through genome and transcriptome analysis of the ubiquitous bovine parasite Trypanosoma (Megatrypanum) theileri.</title>
        <authorList>
            <person name="Kelly S."/>
            <person name="Ivens A."/>
            <person name="Mott A."/>
            <person name="O'Neill E."/>
            <person name="Emms D."/>
            <person name="Macleod O."/>
            <person name="Voorheis P."/>
            <person name="Matthews J."/>
            <person name="Matthews K."/>
            <person name="Carrington M."/>
        </authorList>
    </citation>
    <scope>NUCLEOTIDE SEQUENCE [LARGE SCALE GENOMIC DNA]</scope>
    <source>
        <strain evidence="13">Edinburgh</strain>
    </source>
</reference>
<dbReference type="AlphaFoldDB" id="A0A1X0PBE6"/>
<evidence type="ECO:0000256" key="5">
    <source>
        <dbReference type="ARBA" id="ARBA00022679"/>
    </source>
</evidence>
<dbReference type="EC" id="2.7.1.20" evidence="4 11"/>
<evidence type="ECO:0000313" key="14">
    <source>
        <dbReference type="Proteomes" id="UP000192257"/>
    </source>
</evidence>
<feature type="domain" description="Carbohydrate kinase PfkB" evidence="12">
    <location>
        <begin position="56"/>
        <end position="345"/>
    </location>
</feature>
<evidence type="ECO:0000256" key="11">
    <source>
        <dbReference type="RuleBase" id="RU368116"/>
    </source>
</evidence>
<organism evidence="13 14">
    <name type="scientific">Trypanosoma theileri</name>
    <dbReference type="NCBI Taxonomy" id="67003"/>
    <lineage>
        <taxon>Eukaryota</taxon>
        <taxon>Discoba</taxon>
        <taxon>Euglenozoa</taxon>
        <taxon>Kinetoplastea</taxon>
        <taxon>Metakinetoplastina</taxon>
        <taxon>Trypanosomatida</taxon>
        <taxon>Trypanosomatidae</taxon>
        <taxon>Trypanosoma</taxon>
    </lineage>
</organism>
<dbReference type="Gene3D" id="3.30.1110.10">
    <property type="match status" value="1"/>
</dbReference>
<keyword evidence="7 11" id="KW-0547">Nucleotide-binding</keyword>
<dbReference type="GO" id="GO:0005829">
    <property type="term" value="C:cytosol"/>
    <property type="evidence" value="ECO:0007669"/>
    <property type="project" value="TreeGrafter"/>
</dbReference>
<dbReference type="Pfam" id="PF00294">
    <property type="entry name" value="PfkB"/>
    <property type="match status" value="1"/>
</dbReference>
<keyword evidence="11" id="KW-0460">Magnesium</keyword>
<dbReference type="GO" id="GO:0006166">
    <property type="term" value="P:purine ribonucleoside salvage"/>
    <property type="evidence" value="ECO:0007669"/>
    <property type="project" value="UniProtKB-KW"/>
</dbReference>
<evidence type="ECO:0000256" key="6">
    <source>
        <dbReference type="ARBA" id="ARBA00022726"/>
    </source>
</evidence>
<dbReference type="InterPro" id="IPR011611">
    <property type="entry name" value="PfkB_dom"/>
</dbReference>
<dbReference type="GO" id="GO:0005634">
    <property type="term" value="C:nucleus"/>
    <property type="evidence" value="ECO:0007669"/>
    <property type="project" value="TreeGrafter"/>
</dbReference>
<dbReference type="PANTHER" id="PTHR45769:SF3">
    <property type="entry name" value="ADENOSINE KINASE"/>
    <property type="match status" value="1"/>
</dbReference>
<evidence type="ECO:0000256" key="2">
    <source>
        <dbReference type="ARBA" id="ARBA00004801"/>
    </source>
</evidence>
<dbReference type="RefSeq" id="XP_028887836.1">
    <property type="nucleotide sequence ID" value="XM_029021328.1"/>
</dbReference>
<comment type="cofactor">
    <cofactor evidence="1 11">
        <name>Mg(2+)</name>
        <dbReference type="ChEBI" id="CHEBI:18420"/>
    </cofactor>
</comment>
<dbReference type="Gene3D" id="3.40.1190.20">
    <property type="match status" value="1"/>
</dbReference>
<keyword evidence="8 11" id="KW-0418">Kinase</keyword>
<dbReference type="STRING" id="67003.A0A1X0PBE6"/>
<proteinExistence type="inferred from homology"/>
<evidence type="ECO:0000256" key="3">
    <source>
        <dbReference type="ARBA" id="ARBA00010688"/>
    </source>
</evidence>
<evidence type="ECO:0000256" key="10">
    <source>
        <dbReference type="PIRSR" id="PIRSR601805-1"/>
    </source>
</evidence>
<keyword evidence="14" id="KW-1185">Reference proteome</keyword>
<evidence type="ECO:0000256" key="1">
    <source>
        <dbReference type="ARBA" id="ARBA00001946"/>
    </source>
</evidence>
<dbReference type="PRINTS" id="PR00989">
    <property type="entry name" value="ADENOKINASE"/>
</dbReference>
<name>A0A1X0PBE6_9TRYP</name>
<dbReference type="UniPathway" id="UPA00588">
    <property type="reaction ID" value="UER00659"/>
</dbReference>
<gene>
    <name evidence="13" type="ORF">TM35_000016470</name>
</gene>
<dbReference type="SUPFAM" id="SSF53613">
    <property type="entry name" value="Ribokinase-like"/>
    <property type="match status" value="1"/>
</dbReference>
<protein>
    <recommendedName>
        <fullName evidence="4 11">Adenosine kinase</fullName>
        <shortName evidence="11">AK</shortName>
        <ecNumber evidence="4 11">2.7.1.20</ecNumber>
    </recommendedName>
    <alternativeName>
        <fullName evidence="11">Adenosine 5'-phosphotransferase</fullName>
    </alternativeName>
</protein>
<dbReference type="CDD" id="cd01168">
    <property type="entry name" value="adenosine_kinase"/>
    <property type="match status" value="1"/>
</dbReference>
<dbReference type="GO" id="GO:0005524">
    <property type="term" value="F:ATP binding"/>
    <property type="evidence" value="ECO:0007669"/>
    <property type="project" value="UniProtKB-UniRule"/>
</dbReference>
<comment type="function">
    <text evidence="11">ATP dependent phosphorylation of adenosine and other related nucleoside analogs to monophosphate derivatives.</text>
</comment>
<sequence length="355" mass="38057">MAKTRTAMPQGRSVSAVFFGHPLLDMSALASEELLAHHGIREGSVDLATPEQLPIFTKLLDAKDTMYHPGGAAMNAARTMKWICPEMGVCCVGAMGCDQFQKLFTEALDTAGVQHLFEYHEDVPSGTCAALVVKKERAMLANLGAATRVSLAHMQSTDVADAIQMASIFYAEGFFLNTISSPDNILLVAEHAFREGKLFCFNLSAPYISSAFGDRLNLLLPYIDILFGCKDDFATFGTVMWGAEMAGDIRKTLLRTVRLLKRNASRPCLVVATCGGDATLVADDNGVVAYDVPHVEEAHIVDLTGAGDAFVGGFLAQYAQNPAIDACVAAGHAAASVVIRQWGVRLNGEPPVLRT</sequence>
<comment type="catalytic activity">
    <reaction evidence="11">
        <text>adenosine + ATP = AMP + ADP + H(+)</text>
        <dbReference type="Rhea" id="RHEA:20824"/>
        <dbReference type="ChEBI" id="CHEBI:15378"/>
        <dbReference type="ChEBI" id="CHEBI:16335"/>
        <dbReference type="ChEBI" id="CHEBI:30616"/>
        <dbReference type="ChEBI" id="CHEBI:456215"/>
        <dbReference type="ChEBI" id="CHEBI:456216"/>
        <dbReference type="EC" id="2.7.1.20"/>
    </reaction>
</comment>
<evidence type="ECO:0000256" key="8">
    <source>
        <dbReference type="ARBA" id="ARBA00022777"/>
    </source>
</evidence>
<dbReference type="InterPro" id="IPR029056">
    <property type="entry name" value="Ribokinase-like"/>
</dbReference>
<feature type="active site" description="Proton acceptor" evidence="10">
    <location>
        <position position="308"/>
    </location>
</feature>
<comment type="similarity">
    <text evidence="3 11">Belongs to the carbohydrate kinase PfkB family.</text>
</comment>
<dbReference type="PANTHER" id="PTHR45769">
    <property type="entry name" value="ADENOSINE KINASE"/>
    <property type="match status" value="1"/>
</dbReference>
<evidence type="ECO:0000259" key="12">
    <source>
        <dbReference type="Pfam" id="PF00294"/>
    </source>
</evidence>
<comment type="pathway">
    <text evidence="2 11">Purine metabolism; AMP biosynthesis via salvage pathway; AMP from adenosine: step 1/1.</text>
</comment>